<name>A0A9D1FP54_9FIRM</name>
<sequence>MELYLLSEGSDADFGSICLEVIRKNFDGKTAYAYLESFHQKNLCKQKRCFYAESFAAGN</sequence>
<accession>A0A9D1FP54</accession>
<reference evidence="1" key="1">
    <citation type="submission" date="2020-10" db="EMBL/GenBank/DDBJ databases">
        <authorList>
            <person name="Gilroy R."/>
        </authorList>
    </citation>
    <scope>NUCLEOTIDE SEQUENCE</scope>
    <source>
        <strain evidence="1">CHK199-13235</strain>
    </source>
</reference>
<dbReference type="AlphaFoldDB" id="A0A9D1FP54"/>
<dbReference type="EMBL" id="DVJP01000054">
    <property type="protein sequence ID" value="HIS76765.1"/>
    <property type="molecule type" value="Genomic_DNA"/>
</dbReference>
<reference evidence="1" key="2">
    <citation type="journal article" date="2021" name="PeerJ">
        <title>Extensive microbial diversity within the chicken gut microbiome revealed by metagenomics and culture.</title>
        <authorList>
            <person name="Gilroy R."/>
            <person name="Ravi A."/>
            <person name="Getino M."/>
            <person name="Pursley I."/>
            <person name="Horton D.L."/>
            <person name="Alikhan N.F."/>
            <person name="Baker D."/>
            <person name="Gharbi K."/>
            <person name="Hall N."/>
            <person name="Watson M."/>
            <person name="Adriaenssens E.M."/>
            <person name="Foster-Nyarko E."/>
            <person name="Jarju S."/>
            <person name="Secka A."/>
            <person name="Antonio M."/>
            <person name="Oren A."/>
            <person name="Chaudhuri R.R."/>
            <person name="La Ragione R."/>
            <person name="Hildebrand F."/>
            <person name="Pallen M.J."/>
        </authorList>
    </citation>
    <scope>NUCLEOTIDE SEQUENCE</scope>
    <source>
        <strain evidence="1">CHK199-13235</strain>
    </source>
</reference>
<comment type="caution">
    <text evidence="1">The sequence shown here is derived from an EMBL/GenBank/DDBJ whole genome shotgun (WGS) entry which is preliminary data.</text>
</comment>
<dbReference type="Proteomes" id="UP000824002">
    <property type="component" value="Unassembled WGS sequence"/>
</dbReference>
<organism evidence="1 2">
    <name type="scientific">Candidatus Merdivicinus excrementipullorum</name>
    <dbReference type="NCBI Taxonomy" id="2840867"/>
    <lineage>
        <taxon>Bacteria</taxon>
        <taxon>Bacillati</taxon>
        <taxon>Bacillota</taxon>
        <taxon>Clostridia</taxon>
        <taxon>Eubacteriales</taxon>
        <taxon>Oscillospiraceae</taxon>
        <taxon>Oscillospiraceae incertae sedis</taxon>
        <taxon>Candidatus Merdivicinus</taxon>
    </lineage>
</organism>
<evidence type="ECO:0000313" key="2">
    <source>
        <dbReference type="Proteomes" id="UP000824002"/>
    </source>
</evidence>
<gene>
    <name evidence="1" type="ORF">IAB51_08145</name>
</gene>
<protein>
    <submittedName>
        <fullName evidence="1">Uncharacterized protein</fullName>
    </submittedName>
</protein>
<evidence type="ECO:0000313" key="1">
    <source>
        <dbReference type="EMBL" id="HIS76765.1"/>
    </source>
</evidence>
<proteinExistence type="predicted"/>